<organism evidence="8 9">
    <name type="scientific">Thermincola ferriacetica</name>
    <dbReference type="NCBI Taxonomy" id="281456"/>
    <lineage>
        <taxon>Bacteria</taxon>
        <taxon>Bacillati</taxon>
        <taxon>Bacillota</taxon>
        <taxon>Clostridia</taxon>
        <taxon>Eubacteriales</taxon>
        <taxon>Thermincolaceae</taxon>
        <taxon>Thermincola</taxon>
    </lineage>
</organism>
<keyword evidence="6" id="KW-0346">Stress response</keyword>
<dbReference type="EMBL" id="LGTE01000036">
    <property type="protein sequence ID" value="KNZ68315.1"/>
    <property type="molecule type" value="Genomic_DNA"/>
</dbReference>
<dbReference type="NCBIfam" id="TIGR02937">
    <property type="entry name" value="sigma70-ECF"/>
    <property type="match status" value="1"/>
</dbReference>
<dbReference type="RefSeq" id="WP_052219073.1">
    <property type="nucleotide sequence ID" value="NZ_LGTE01000036.1"/>
</dbReference>
<accession>A0A0L6VYI4</accession>
<feature type="DNA-binding region" description="H-T-H motif" evidence="6">
    <location>
        <begin position="196"/>
        <end position="215"/>
    </location>
</feature>
<dbReference type="Pfam" id="PF04542">
    <property type="entry name" value="Sigma70_r2"/>
    <property type="match status" value="1"/>
</dbReference>
<keyword evidence="2 6" id="KW-0805">Transcription regulation</keyword>
<comment type="subunit">
    <text evidence="6">Interacts with RsgI.</text>
</comment>
<dbReference type="GO" id="GO:0003677">
    <property type="term" value="F:DNA binding"/>
    <property type="evidence" value="ECO:0007669"/>
    <property type="project" value="UniProtKB-UniRule"/>
</dbReference>
<dbReference type="NCBIfam" id="NF006175">
    <property type="entry name" value="PRK08311.2-3"/>
    <property type="match status" value="1"/>
</dbReference>
<dbReference type="AlphaFoldDB" id="A0A0L6VYI4"/>
<dbReference type="PATRIC" id="fig|281456.6.peg.3298"/>
<dbReference type="InterPro" id="IPR014284">
    <property type="entry name" value="RNA_pol_sigma-70_dom"/>
</dbReference>
<reference evidence="9" key="1">
    <citation type="submission" date="2015-07" db="EMBL/GenBank/DDBJ databases">
        <title>Complete Genome of Thermincola ferriacetica strain Z-0001T.</title>
        <authorList>
            <person name="Lusk B."/>
            <person name="Badalamenti J.P."/>
            <person name="Parameswaran P."/>
            <person name="Bond D.R."/>
            <person name="Torres C.I."/>
        </authorList>
    </citation>
    <scope>NUCLEOTIDE SEQUENCE [LARGE SCALE GENOMIC DNA]</scope>
    <source>
        <strain evidence="9">Z-0001</strain>
    </source>
</reference>
<proteinExistence type="inferred from homology"/>
<evidence type="ECO:0000256" key="3">
    <source>
        <dbReference type="ARBA" id="ARBA00023082"/>
    </source>
</evidence>
<evidence type="ECO:0000313" key="8">
    <source>
        <dbReference type="EMBL" id="KNZ68315.1"/>
    </source>
</evidence>
<dbReference type="GO" id="GO:0005737">
    <property type="term" value="C:cytoplasm"/>
    <property type="evidence" value="ECO:0007669"/>
    <property type="project" value="UniProtKB-SubCell"/>
</dbReference>
<keyword evidence="1 6" id="KW-0963">Cytoplasm</keyword>
<dbReference type="NCBIfam" id="TIGR02895">
    <property type="entry name" value="spore_sigI"/>
    <property type="match status" value="1"/>
</dbReference>
<comment type="caution">
    <text evidence="8">The sequence shown here is derived from an EMBL/GenBank/DDBJ whole genome shotgun (WGS) entry which is preliminary data.</text>
</comment>
<keyword evidence="4 6" id="KW-0238">DNA-binding</keyword>
<dbReference type="Proteomes" id="UP000037175">
    <property type="component" value="Unassembled WGS sequence"/>
</dbReference>
<dbReference type="SUPFAM" id="SSF88946">
    <property type="entry name" value="Sigma2 domain of RNA polymerase sigma factors"/>
    <property type="match status" value="1"/>
</dbReference>
<feature type="domain" description="RNA polymerase sigma-70 region 2" evidence="7">
    <location>
        <begin position="27"/>
        <end position="97"/>
    </location>
</feature>
<dbReference type="InterPro" id="IPR007627">
    <property type="entry name" value="RNA_pol_sigma70_r2"/>
</dbReference>
<evidence type="ECO:0000256" key="4">
    <source>
        <dbReference type="ARBA" id="ARBA00023125"/>
    </source>
</evidence>
<evidence type="ECO:0000256" key="2">
    <source>
        <dbReference type="ARBA" id="ARBA00023015"/>
    </source>
</evidence>
<evidence type="ECO:0000256" key="5">
    <source>
        <dbReference type="ARBA" id="ARBA00023163"/>
    </source>
</evidence>
<keyword evidence="5 6" id="KW-0804">Transcription</keyword>
<protein>
    <recommendedName>
        <fullName evidence="6">RNA polymerase sigma factor SigI</fullName>
    </recommendedName>
</protein>
<dbReference type="GO" id="GO:0006352">
    <property type="term" value="P:DNA-templated transcription initiation"/>
    <property type="evidence" value="ECO:0007669"/>
    <property type="project" value="UniProtKB-UniRule"/>
</dbReference>
<sequence length="240" mass="28162">MAYDSHQKLIDSIKKIKNGDLAARDQLLNEYRPFIWKVASGICKRSLTWGVDDELSVALIAFNDALDAYEPGKNVSFLTYSRVIILNRLKDLFRKQAKLSNEVPFETELENGEIFNPADTKAAWEEYQNKTIEDERQEELERYEKLIRDFGIEFEDLVECSPKHRDSRETLFTVARTLVNNKELMDHLLFRKQLPLNSLQDLTGVNRKTLERGRKFIIATALALYFKEDFIYLYSYINFK</sequence>
<comment type="similarity">
    <text evidence="6">Belongs to the sigma-70 factor family. SigI subfamily.</text>
</comment>
<dbReference type="Gene3D" id="1.10.1740.10">
    <property type="match status" value="1"/>
</dbReference>
<evidence type="ECO:0000313" key="9">
    <source>
        <dbReference type="Proteomes" id="UP000037175"/>
    </source>
</evidence>
<keyword evidence="9" id="KW-1185">Reference proteome</keyword>
<dbReference type="InterPro" id="IPR014244">
    <property type="entry name" value="RNA_pol_sigma-I"/>
</dbReference>
<comment type="activity regulation">
    <text evidence="6">Negatively regulated by the anti-sigma-I factor RsgI.</text>
</comment>
<evidence type="ECO:0000256" key="1">
    <source>
        <dbReference type="ARBA" id="ARBA00022490"/>
    </source>
</evidence>
<dbReference type="InterPro" id="IPR013325">
    <property type="entry name" value="RNA_pol_sigma_r2"/>
</dbReference>
<evidence type="ECO:0000256" key="6">
    <source>
        <dbReference type="HAMAP-Rule" id="MF_02064"/>
    </source>
</evidence>
<keyword evidence="3 6" id="KW-0731">Sigma factor</keyword>
<dbReference type="PIRSF" id="PIRSF038953">
    <property type="entry name" value="SigI"/>
    <property type="match status" value="1"/>
</dbReference>
<dbReference type="HAMAP" id="MF_02064">
    <property type="entry name" value="Sigma70_SigI"/>
    <property type="match status" value="1"/>
</dbReference>
<name>A0A0L6VYI4_9FIRM</name>
<comment type="function">
    <text evidence="6">Sigma factors are initiation factors that promote the attachment of RNA polymerase to specific initiation sites and are then released.</text>
</comment>
<comment type="subcellular location">
    <subcellularLocation>
        <location evidence="6">Cytoplasm</location>
    </subcellularLocation>
</comment>
<gene>
    <name evidence="6" type="primary">sigI</name>
    <name evidence="8" type="ORF">Tfer_3143</name>
</gene>
<dbReference type="GO" id="GO:0016987">
    <property type="term" value="F:sigma factor activity"/>
    <property type="evidence" value="ECO:0007669"/>
    <property type="project" value="UniProtKB-UniRule"/>
</dbReference>
<feature type="short sequence motif" description="Polymerase core binding" evidence="6">
    <location>
        <begin position="53"/>
        <end position="66"/>
    </location>
</feature>
<evidence type="ECO:0000259" key="7">
    <source>
        <dbReference type="Pfam" id="PF04542"/>
    </source>
</evidence>